<evidence type="ECO:0000256" key="1">
    <source>
        <dbReference type="ARBA" id="ARBA00004123"/>
    </source>
</evidence>
<dbReference type="AlphaFoldDB" id="A0A833RHD2"/>
<keyword evidence="2" id="KW-0805">Transcription regulation</keyword>
<dbReference type="PROSITE" id="PS50811">
    <property type="entry name" value="WRKY"/>
    <property type="match status" value="1"/>
</dbReference>
<dbReference type="GO" id="GO:0043565">
    <property type="term" value="F:sequence-specific DNA binding"/>
    <property type="evidence" value="ECO:0007669"/>
    <property type="project" value="InterPro"/>
</dbReference>
<dbReference type="EMBL" id="SWLB01000003">
    <property type="protein sequence ID" value="KAF3339873.1"/>
    <property type="molecule type" value="Genomic_DNA"/>
</dbReference>
<dbReference type="Pfam" id="PF25042">
    <property type="entry name" value="DUF7787"/>
    <property type="match status" value="1"/>
</dbReference>
<dbReference type="GO" id="GO:0003700">
    <property type="term" value="F:DNA-binding transcription factor activity"/>
    <property type="evidence" value="ECO:0007669"/>
    <property type="project" value="InterPro"/>
</dbReference>
<proteinExistence type="predicted"/>
<evidence type="ECO:0000313" key="8">
    <source>
        <dbReference type="Proteomes" id="UP000623129"/>
    </source>
</evidence>
<keyword evidence="4" id="KW-0804">Transcription</keyword>
<protein>
    <submittedName>
        <fullName evidence="7">WRKY transcription factor 15</fullName>
    </submittedName>
</protein>
<dbReference type="SUPFAM" id="SSF118290">
    <property type="entry name" value="WRKY DNA-binding domain"/>
    <property type="match status" value="1"/>
</dbReference>
<dbReference type="GO" id="GO:0005634">
    <property type="term" value="C:nucleus"/>
    <property type="evidence" value="ECO:0007669"/>
    <property type="project" value="UniProtKB-SubCell"/>
</dbReference>
<evidence type="ECO:0000256" key="4">
    <source>
        <dbReference type="ARBA" id="ARBA00023163"/>
    </source>
</evidence>
<keyword evidence="5" id="KW-0539">Nucleus</keyword>
<comment type="caution">
    <text evidence="7">The sequence shown here is derived from an EMBL/GenBank/DDBJ whole genome shotgun (WGS) entry which is preliminary data.</text>
</comment>
<dbReference type="Pfam" id="PF03106">
    <property type="entry name" value="WRKY"/>
    <property type="match status" value="1"/>
</dbReference>
<keyword evidence="8" id="KW-1185">Reference proteome</keyword>
<name>A0A833RHD2_9POAL</name>
<sequence length="227" mass="26066">MDQYKPKQLKFEDYLSFFQDHRADKLTYSQLNQILFMHGFVKLNSHTKEEAMNAVSSLDLVMPTRSTITSSMYCPTLPISLVEVQLNIREMEWEECPIGSVCNFKPAGYSAASDNLNSLSTVVSELTGIHTEEKKIKKEKIHDTNAGLVAEPLPVKKTMRLPVGSLKDHDVYSWRGNGTKKKENIVYRWYYRCKTKSCPVRKTVFRDPKDSSMCFITYTGEHNHSIP</sequence>
<dbReference type="PANTHER" id="PTHR35096:SF8">
    <property type="entry name" value="OS03G0308600 PROTEIN"/>
    <property type="match status" value="1"/>
</dbReference>
<evidence type="ECO:0000313" key="7">
    <source>
        <dbReference type="EMBL" id="KAF3339873.1"/>
    </source>
</evidence>
<dbReference type="InterPro" id="IPR056689">
    <property type="entry name" value="DUF7787"/>
</dbReference>
<organism evidence="7 8">
    <name type="scientific">Carex littledalei</name>
    <dbReference type="NCBI Taxonomy" id="544730"/>
    <lineage>
        <taxon>Eukaryota</taxon>
        <taxon>Viridiplantae</taxon>
        <taxon>Streptophyta</taxon>
        <taxon>Embryophyta</taxon>
        <taxon>Tracheophyta</taxon>
        <taxon>Spermatophyta</taxon>
        <taxon>Magnoliopsida</taxon>
        <taxon>Liliopsida</taxon>
        <taxon>Poales</taxon>
        <taxon>Cyperaceae</taxon>
        <taxon>Cyperoideae</taxon>
        <taxon>Cariceae</taxon>
        <taxon>Carex</taxon>
        <taxon>Carex subgen. Euthyceras</taxon>
    </lineage>
</organism>
<feature type="domain" description="WRKY" evidence="6">
    <location>
        <begin position="170"/>
        <end position="227"/>
    </location>
</feature>
<dbReference type="InterPro" id="IPR003657">
    <property type="entry name" value="WRKY_dom"/>
</dbReference>
<reference evidence="7" key="1">
    <citation type="submission" date="2020-01" db="EMBL/GenBank/DDBJ databases">
        <title>Genome sequence of Kobresia littledalei, the first chromosome-level genome in the family Cyperaceae.</title>
        <authorList>
            <person name="Qu G."/>
        </authorList>
    </citation>
    <scope>NUCLEOTIDE SEQUENCE</scope>
    <source>
        <strain evidence="7">C.B.Clarke</strain>
        <tissue evidence="7">Leaf</tissue>
    </source>
</reference>
<dbReference type="PANTHER" id="PTHR35096">
    <property type="entry name" value="BNAA08G28570D PROTEIN"/>
    <property type="match status" value="1"/>
</dbReference>
<gene>
    <name evidence="7" type="ORF">FCM35_KLT15644</name>
</gene>
<accession>A0A833RHD2</accession>
<dbReference type="Proteomes" id="UP000623129">
    <property type="component" value="Unassembled WGS sequence"/>
</dbReference>
<keyword evidence="3" id="KW-0238">DNA-binding</keyword>
<dbReference type="SMART" id="SM00774">
    <property type="entry name" value="WRKY"/>
    <property type="match status" value="1"/>
</dbReference>
<dbReference type="OrthoDB" id="692230at2759"/>
<comment type="subcellular location">
    <subcellularLocation>
        <location evidence="1">Nucleus</location>
    </subcellularLocation>
</comment>
<evidence type="ECO:0000256" key="3">
    <source>
        <dbReference type="ARBA" id="ARBA00023125"/>
    </source>
</evidence>
<dbReference type="Gene3D" id="2.20.25.80">
    <property type="entry name" value="WRKY domain"/>
    <property type="match status" value="1"/>
</dbReference>
<evidence type="ECO:0000256" key="5">
    <source>
        <dbReference type="ARBA" id="ARBA00023242"/>
    </source>
</evidence>
<evidence type="ECO:0000256" key="2">
    <source>
        <dbReference type="ARBA" id="ARBA00023015"/>
    </source>
</evidence>
<dbReference type="InterPro" id="IPR036576">
    <property type="entry name" value="WRKY_dom_sf"/>
</dbReference>
<evidence type="ECO:0000259" key="6">
    <source>
        <dbReference type="PROSITE" id="PS50811"/>
    </source>
</evidence>